<dbReference type="KEGG" id="samb:SAM23877_4681"/>
<dbReference type="EMBL" id="CP012382">
    <property type="protein sequence ID" value="AKZ57726.1"/>
    <property type="molecule type" value="Genomic_DNA"/>
</dbReference>
<gene>
    <name evidence="1" type="ORF">SAM23877_4681</name>
</gene>
<reference evidence="2" key="1">
    <citation type="journal article" date="2015" name="J. Biotechnol.">
        <title>Complete genome sequence of Streptomyces ambofaciens ATCC 23877, the spiramycin producer.</title>
        <authorList>
            <person name="Thibessard A."/>
            <person name="Haas D."/>
            <person name="Gerbaud C."/>
            <person name="Aigle B."/>
            <person name="Lautru S."/>
            <person name="Pernodet J.L."/>
            <person name="Leblond P."/>
        </authorList>
    </citation>
    <scope>NUCLEOTIDE SEQUENCE [LARGE SCALE GENOMIC DNA]</scope>
    <source>
        <strain evidence="2">ATCC 23877 / 3486 / DSM 40053 / JCM 4204 / NBRC 12836 / NRRL B-2516</strain>
    </source>
</reference>
<protein>
    <submittedName>
        <fullName evidence="1">Uncharacterized protein</fullName>
    </submittedName>
</protein>
<accession>A0A0K2AXU4</accession>
<proteinExistence type="predicted"/>
<sequence>MRAHARPFVQRATARNRLPLDCSPAGPRIVDL</sequence>
<evidence type="ECO:0000313" key="1">
    <source>
        <dbReference type="EMBL" id="AKZ57726.1"/>
    </source>
</evidence>
<dbReference type="AlphaFoldDB" id="A0A0K2AXU4"/>
<evidence type="ECO:0000313" key="2">
    <source>
        <dbReference type="Proteomes" id="UP000061018"/>
    </source>
</evidence>
<organism evidence="1 2">
    <name type="scientific">Streptomyces ambofaciens (strain ATCC 23877 / 3486 / DSM 40053 / JCM 4204 / NBRC 12836 / NRRL B-2516)</name>
    <dbReference type="NCBI Taxonomy" id="278992"/>
    <lineage>
        <taxon>Bacteria</taxon>
        <taxon>Bacillati</taxon>
        <taxon>Actinomycetota</taxon>
        <taxon>Actinomycetes</taxon>
        <taxon>Kitasatosporales</taxon>
        <taxon>Streptomycetaceae</taxon>
        <taxon>Streptomyces</taxon>
    </lineage>
</organism>
<dbReference type="Proteomes" id="UP000061018">
    <property type="component" value="Chromosome"/>
</dbReference>
<name>A0A0K2AXU4_STRA7</name>